<dbReference type="PROSITE" id="PS50055">
    <property type="entry name" value="TYR_PHOSPHATASE_PTP"/>
    <property type="match status" value="2"/>
</dbReference>
<dbReference type="Proteomes" id="UP001208570">
    <property type="component" value="Unassembled WGS sequence"/>
</dbReference>
<proteinExistence type="inferred from homology"/>
<evidence type="ECO:0000313" key="13">
    <source>
        <dbReference type="Proteomes" id="UP001208570"/>
    </source>
</evidence>
<protein>
    <recommendedName>
        <fullName evidence="3">protein-tyrosine-phosphatase</fullName>
        <ecNumber evidence="3">3.1.3.48</ecNumber>
    </recommendedName>
</protein>
<gene>
    <name evidence="12" type="ORF">LSH36_1206g00002</name>
</gene>
<keyword evidence="9" id="KW-1133">Transmembrane helix</keyword>
<feature type="transmembrane region" description="Helical" evidence="9">
    <location>
        <begin position="229"/>
        <end position="252"/>
    </location>
</feature>
<dbReference type="CDD" id="cd00063">
    <property type="entry name" value="FN3"/>
    <property type="match status" value="1"/>
</dbReference>
<dbReference type="SMART" id="SM00194">
    <property type="entry name" value="PTPc"/>
    <property type="match status" value="1"/>
</dbReference>
<dbReference type="Gene3D" id="2.60.40.10">
    <property type="entry name" value="Immunoglobulins"/>
    <property type="match status" value="1"/>
</dbReference>
<comment type="catalytic activity">
    <reaction evidence="8">
        <text>O-phospho-L-tyrosyl-[protein] + H2O = L-tyrosyl-[protein] + phosphate</text>
        <dbReference type="Rhea" id="RHEA:10684"/>
        <dbReference type="Rhea" id="RHEA-COMP:10136"/>
        <dbReference type="Rhea" id="RHEA-COMP:20101"/>
        <dbReference type="ChEBI" id="CHEBI:15377"/>
        <dbReference type="ChEBI" id="CHEBI:43474"/>
        <dbReference type="ChEBI" id="CHEBI:46858"/>
        <dbReference type="ChEBI" id="CHEBI:61978"/>
        <dbReference type="EC" id="3.1.3.48"/>
    </reaction>
</comment>
<comment type="similarity">
    <text evidence="2">Belongs to the protein-tyrosine phosphatase family.</text>
</comment>
<reference evidence="12" key="1">
    <citation type="journal article" date="2023" name="Mol. Biol. Evol.">
        <title>Third-Generation Sequencing Reveals the Adaptive Role of the Epigenome in Three Deep-Sea Polychaetes.</title>
        <authorList>
            <person name="Perez M."/>
            <person name="Aroh O."/>
            <person name="Sun Y."/>
            <person name="Lan Y."/>
            <person name="Juniper S.K."/>
            <person name="Young C.R."/>
            <person name="Angers B."/>
            <person name="Qian P.Y."/>
        </authorList>
    </citation>
    <scope>NUCLEOTIDE SEQUENCE</scope>
    <source>
        <strain evidence="12">P08H-3</strain>
    </source>
</reference>
<dbReference type="PROSITE" id="PS50056">
    <property type="entry name" value="TYR_PHOSPHATASE_2"/>
    <property type="match status" value="1"/>
</dbReference>
<dbReference type="EMBL" id="JAODUP010001206">
    <property type="protein sequence ID" value="KAK2140901.1"/>
    <property type="molecule type" value="Genomic_DNA"/>
</dbReference>
<dbReference type="GO" id="GO:0016020">
    <property type="term" value="C:membrane"/>
    <property type="evidence" value="ECO:0007669"/>
    <property type="project" value="UniProtKB-SubCell"/>
</dbReference>
<accession>A0AAD9IUN6</accession>
<comment type="caution">
    <text evidence="12">The sequence shown here is derived from an EMBL/GenBank/DDBJ whole genome shotgun (WGS) entry which is preliminary data.</text>
</comment>
<evidence type="ECO:0000256" key="5">
    <source>
        <dbReference type="ARBA" id="ARBA00022801"/>
    </source>
</evidence>
<dbReference type="InterPro" id="IPR000387">
    <property type="entry name" value="Tyr_Pase_dom"/>
</dbReference>
<dbReference type="Gene3D" id="3.90.190.10">
    <property type="entry name" value="Protein tyrosine phosphatase superfamily"/>
    <property type="match status" value="3"/>
</dbReference>
<dbReference type="SUPFAM" id="SSF52799">
    <property type="entry name" value="(Phosphotyrosine protein) phosphatases II"/>
    <property type="match status" value="2"/>
</dbReference>
<dbReference type="PANTHER" id="PTHR19134:SF562">
    <property type="entry name" value="PROTEIN-TYROSINE-PHOSPHATASE"/>
    <property type="match status" value="1"/>
</dbReference>
<organism evidence="12 13">
    <name type="scientific">Paralvinella palmiformis</name>
    <dbReference type="NCBI Taxonomy" id="53620"/>
    <lineage>
        <taxon>Eukaryota</taxon>
        <taxon>Metazoa</taxon>
        <taxon>Spiralia</taxon>
        <taxon>Lophotrochozoa</taxon>
        <taxon>Annelida</taxon>
        <taxon>Polychaeta</taxon>
        <taxon>Sedentaria</taxon>
        <taxon>Canalipalpata</taxon>
        <taxon>Terebellida</taxon>
        <taxon>Terebelliformia</taxon>
        <taxon>Alvinellidae</taxon>
        <taxon>Paralvinella</taxon>
    </lineage>
</organism>
<keyword evidence="6" id="KW-0904">Protein phosphatase</keyword>
<evidence type="ECO:0000256" key="8">
    <source>
        <dbReference type="ARBA" id="ARBA00051722"/>
    </source>
</evidence>
<dbReference type="InterPro" id="IPR036116">
    <property type="entry name" value="FN3_sf"/>
</dbReference>
<comment type="subcellular location">
    <subcellularLocation>
        <location evidence="1">Membrane</location>
        <topology evidence="1">Single-pass membrane protein</topology>
    </subcellularLocation>
</comment>
<dbReference type="AlphaFoldDB" id="A0AAD9IUN6"/>
<evidence type="ECO:0000256" key="7">
    <source>
        <dbReference type="ARBA" id="ARBA00023136"/>
    </source>
</evidence>
<evidence type="ECO:0000259" key="10">
    <source>
        <dbReference type="PROSITE" id="PS50055"/>
    </source>
</evidence>
<dbReference type="EC" id="3.1.3.48" evidence="3"/>
<evidence type="ECO:0000256" key="9">
    <source>
        <dbReference type="SAM" id="Phobius"/>
    </source>
</evidence>
<dbReference type="InterPro" id="IPR029021">
    <property type="entry name" value="Prot-tyrosine_phosphatase-like"/>
</dbReference>
<feature type="domain" description="Tyrosine-protein phosphatase" evidence="10">
    <location>
        <begin position="278"/>
        <end position="517"/>
    </location>
</feature>
<dbReference type="SUPFAM" id="SSF49265">
    <property type="entry name" value="Fibronectin type III"/>
    <property type="match status" value="1"/>
</dbReference>
<feature type="domain" description="Tyrosine-protein phosphatase" evidence="10">
    <location>
        <begin position="548"/>
        <end position="711"/>
    </location>
</feature>
<dbReference type="InterPro" id="IPR050348">
    <property type="entry name" value="Protein-Tyr_Phosphatase"/>
</dbReference>
<dbReference type="PANTHER" id="PTHR19134">
    <property type="entry name" value="RECEPTOR-TYPE TYROSINE-PROTEIN PHOSPHATASE"/>
    <property type="match status" value="1"/>
</dbReference>
<keyword evidence="9" id="KW-0812">Transmembrane</keyword>
<dbReference type="InterPro" id="IPR013783">
    <property type="entry name" value="Ig-like_fold"/>
</dbReference>
<evidence type="ECO:0000256" key="4">
    <source>
        <dbReference type="ARBA" id="ARBA00022729"/>
    </source>
</evidence>
<sequence length="711" mass="81014">MWWITDNCQTEIVKPNNKGQQISLKASSSDTIQLFLEQVDVPSGVSEYYGYKITYGNDDKNQYINHDDKKTTITVTLTGLNYNTEYQLKVEPYRIMKGVYDNGDGYPMKTFKTKCAVPDHPIFSLNGTSPEVGNYQIVVKYEVPKESRCDYLTSLQIYYHLKDNTSWTLINANLNMDTLIIRTQKPGIYIIKMIATNNQGVKSESESHYVVIKDKYLIGTSSNSSKKTVIIVSTVLVAILVITSVIIGVILIRKRYVIRCIVFKADEEPRSAAGTTDIPLGMTSDGSTINAIGADNPIQQGNENSSDIADIEDENLYVNSVIPVTDFESFVNRKEGNMKNLSREFKTLPASDNTKCKVAITSENSKKNRFDNIYPCVKPETVYDFWKMIWQYHINSIVMLTNIMEDNKESSPRPIYHFQFLSWTEKGGLLYGPSTLLHFHKRVHLFDSQRTGPLVVHCGTGVGRTGTFIALDILLQQIVQEKGVNVYGCVKTLRQQRMQMVQTQGQYVLLHDIILESIIVGKTSYSCSTLSDELKNISAFDGNGECELDRQFKLLSKWKDLQKDQMKDGSLEENKHKNRVPDVIPGESDRPYLSTQAVGCNNYINAVYVDSFRKHNCYIVTQMPLPETQVDLWRLVYDHHIKCIIMLNELDASDESSKQYWSDEESVVFGPLRVQLMATFRTSKDIIIREFMVDLIQEEVTFVSIKTIIRN</sequence>
<dbReference type="Pfam" id="PF00102">
    <property type="entry name" value="Y_phosphatase"/>
    <property type="match status" value="2"/>
</dbReference>
<dbReference type="InterPro" id="IPR003595">
    <property type="entry name" value="Tyr_Pase_cat"/>
</dbReference>
<dbReference type="PROSITE" id="PS00383">
    <property type="entry name" value="TYR_PHOSPHATASE_1"/>
    <property type="match status" value="1"/>
</dbReference>
<dbReference type="PRINTS" id="PR00700">
    <property type="entry name" value="PRTYPHPHTASE"/>
</dbReference>
<name>A0AAD9IUN6_9ANNE</name>
<evidence type="ECO:0000256" key="2">
    <source>
        <dbReference type="ARBA" id="ARBA00009580"/>
    </source>
</evidence>
<dbReference type="InterPro" id="IPR016130">
    <property type="entry name" value="Tyr_Pase_AS"/>
</dbReference>
<keyword evidence="13" id="KW-1185">Reference proteome</keyword>
<keyword evidence="4" id="KW-0732">Signal</keyword>
<keyword evidence="5" id="KW-0378">Hydrolase</keyword>
<evidence type="ECO:0000256" key="3">
    <source>
        <dbReference type="ARBA" id="ARBA00013064"/>
    </source>
</evidence>
<dbReference type="InterPro" id="IPR003961">
    <property type="entry name" value="FN3_dom"/>
</dbReference>
<evidence type="ECO:0000256" key="6">
    <source>
        <dbReference type="ARBA" id="ARBA00022912"/>
    </source>
</evidence>
<dbReference type="GO" id="GO:0004725">
    <property type="term" value="F:protein tyrosine phosphatase activity"/>
    <property type="evidence" value="ECO:0007669"/>
    <property type="project" value="UniProtKB-EC"/>
</dbReference>
<dbReference type="SMART" id="SM00404">
    <property type="entry name" value="PTPc_motif"/>
    <property type="match status" value="1"/>
</dbReference>
<dbReference type="CDD" id="cd00047">
    <property type="entry name" value="PTPc"/>
    <property type="match status" value="1"/>
</dbReference>
<evidence type="ECO:0000256" key="1">
    <source>
        <dbReference type="ARBA" id="ARBA00004167"/>
    </source>
</evidence>
<feature type="domain" description="Tyrosine specific protein phosphatases" evidence="11">
    <location>
        <begin position="437"/>
        <end position="508"/>
    </location>
</feature>
<evidence type="ECO:0000313" key="12">
    <source>
        <dbReference type="EMBL" id="KAK2140901.1"/>
    </source>
</evidence>
<dbReference type="InterPro" id="IPR000242">
    <property type="entry name" value="PTP_cat"/>
</dbReference>
<keyword evidence="7 9" id="KW-0472">Membrane</keyword>
<evidence type="ECO:0000259" key="11">
    <source>
        <dbReference type="PROSITE" id="PS50056"/>
    </source>
</evidence>